<feature type="domain" description="N-acetyltransferase" evidence="4">
    <location>
        <begin position="63"/>
        <end position="208"/>
    </location>
</feature>
<dbReference type="InterPro" id="IPR003591">
    <property type="entry name" value="Leu-rich_rpt_typical-subtyp"/>
</dbReference>
<dbReference type="Gene3D" id="3.40.630.30">
    <property type="match status" value="1"/>
</dbReference>
<evidence type="ECO:0000256" key="1">
    <source>
        <dbReference type="ARBA" id="ARBA00022614"/>
    </source>
</evidence>
<name>A0A365N7U9_GIBIN</name>
<dbReference type="AlphaFoldDB" id="A0A365N7U9"/>
<dbReference type="PANTHER" id="PTHR42791">
    <property type="entry name" value="GNAT FAMILY ACETYLTRANSFERASE"/>
    <property type="match status" value="1"/>
</dbReference>
<keyword evidence="1" id="KW-0433">Leucine-rich repeat</keyword>
<feature type="region of interest" description="Disordered" evidence="3">
    <location>
        <begin position="253"/>
        <end position="293"/>
    </location>
</feature>
<dbReference type="Pfam" id="PF13855">
    <property type="entry name" value="LRR_8"/>
    <property type="match status" value="1"/>
</dbReference>
<dbReference type="InterPro" id="IPR000182">
    <property type="entry name" value="GNAT_dom"/>
</dbReference>
<evidence type="ECO:0000259" key="4">
    <source>
        <dbReference type="PROSITE" id="PS51186"/>
    </source>
</evidence>
<dbReference type="SMART" id="SM00364">
    <property type="entry name" value="LRR_BAC"/>
    <property type="match status" value="2"/>
</dbReference>
<evidence type="ECO:0000256" key="2">
    <source>
        <dbReference type="ARBA" id="ARBA00022737"/>
    </source>
</evidence>
<dbReference type="PROSITE" id="PS51450">
    <property type="entry name" value="LRR"/>
    <property type="match status" value="2"/>
</dbReference>
<keyword evidence="2" id="KW-0677">Repeat</keyword>
<reference evidence="5 6" key="1">
    <citation type="submission" date="2017-12" db="EMBL/GenBank/DDBJ databases">
        <title>Genome sequence of the mycotoxigenic crop pathogen Fusarium proliferatum, strain ITEM 2341 from Date Palm.</title>
        <authorList>
            <person name="Almiman B.F."/>
            <person name="Shittu T.A."/>
            <person name="Muthumeenakshi S."/>
            <person name="Baroncelli R."/>
            <person name="Sreenivasaprasada S."/>
        </authorList>
    </citation>
    <scope>NUCLEOTIDE SEQUENCE [LARGE SCALE GENOMIC DNA]</scope>
    <source>
        <strain evidence="5 6">ITEM 2341</strain>
    </source>
</reference>
<dbReference type="InterPro" id="IPR001611">
    <property type="entry name" value="Leu-rich_rpt"/>
</dbReference>
<dbReference type="GO" id="GO:0016747">
    <property type="term" value="F:acyltransferase activity, transferring groups other than amino-acyl groups"/>
    <property type="evidence" value="ECO:0007669"/>
    <property type="project" value="InterPro"/>
</dbReference>
<dbReference type="Gene3D" id="3.80.10.10">
    <property type="entry name" value="Ribonuclease Inhibitor"/>
    <property type="match status" value="1"/>
</dbReference>
<dbReference type="InterPro" id="IPR052523">
    <property type="entry name" value="Trichothecene_AcTrans"/>
</dbReference>
<dbReference type="InterPro" id="IPR032675">
    <property type="entry name" value="LRR_dom_sf"/>
</dbReference>
<dbReference type="Proteomes" id="UP000251714">
    <property type="component" value="Unassembled WGS sequence"/>
</dbReference>
<evidence type="ECO:0000256" key="3">
    <source>
        <dbReference type="SAM" id="MobiDB-lite"/>
    </source>
</evidence>
<evidence type="ECO:0000313" key="5">
    <source>
        <dbReference type="EMBL" id="RBA16883.1"/>
    </source>
</evidence>
<dbReference type="SUPFAM" id="SSF52075">
    <property type="entry name" value="Outer arm dynein light chain 1"/>
    <property type="match status" value="1"/>
</dbReference>
<dbReference type="PANTHER" id="PTHR42791:SF14">
    <property type="entry name" value="N-ACETYLTRANSFERASE DOMAIN-CONTAINING PROTEIN"/>
    <property type="match status" value="1"/>
</dbReference>
<dbReference type="InterPro" id="IPR016181">
    <property type="entry name" value="Acyl_CoA_acyltransferase"/>
</dbReference>
<dbReference type="Pfam" id="PF13673">
    <property type="entry name" value="Acetyltransf_10"/>
    <property type="match status" value="1"/>
</dbReference>
<dbReference type="SMART" id="SM00369">
    <property type="entry name" value="LRR_TYP"/>
    <property type="match status" value="2"/>
</dbReference>
<evidence type="ECO:0000313" key="6">
    <source>
        <dbReference type="Proteomes" id="UP000251714"/>
    </source>
</evidence>
<feature type="compositionally biased region" description="Polar residues" evidence="3">
    <location>
        <begin position="274"/>
        <end position="283"/>
    </location>
</feature>
<dbReference type="EMBL" id="PKMI01000017">
    <property type="protein sequence ID" value="RBA16883.1"/>
    <property type="molecule type" value="Genomic_DNA"/>
</dbReference>
<dbReference type="PROSITE" id="PS51186">
    <property type="entry name" value="GNAT"/>
    <property type="match status" value="1"/>
</dbReference>
<sequence>MPLKVLPATETDAHRAVAIETVAYGPSPVGAVLFPGGRTSESSTRVVDLIASRRKDAACRWAKVIDTDIEKEEDQMIAFAMWYIWETPPTEEQHSFPSYRGPSCNAEACELFFGGMDNMRVNYMKGKPYVYLKLLHTDPKHHRRGAASLLLNSGLAEADRLGVPACLESSVQGRKLYEKFGFEEVDRHTSDFSSWGGPSDVIVPLMIRPVGGRPINKENEIDEKKKKHHLCLSPMSSEELSLPVLPAVSWDEQSQTFSNNPRKRVRNAAPKHAPSSTFNNSSDPAIFSSDDDPALDNYVEGRRKKRYIGSWFQQHPTSSDSTFSELHVPKQRRQWTRQADSGVFLGSDGNESDVLETVPEVPKPRLPQLDRVVRRVSRAEQVARDRVRACLDAGEETIDFWSLGLEDVSNDTISPLSQFTCIPVVTKDVAFEQKDPELKIYMAQNRLTRVPGAIFDLTHLTILSLRHNKLTELPPAVAKLHHLKELNVSHNRLRHLPVELLELFAPDSKLDKLVILS</sequence>
<gene>
    <name evidence="5" type="ORF">FPRO05_01607</name>
</gene>
<proteinExistence type="predicted"/>
<protein>
    <recommendedName>
        <fullName evidence="4">N-acetyltransferase domain-containing protein</fullName>
    </recommendedName>
</protein>
<accession>A0A365N7U9</accession>
<dbReference type="CDD" id="cd04301">
    <property type="entry name" value="NAT_SF"/>
    <property type="match status" value="1"/>
</dbReference>
<dbReference type="SUPFAM" id="SSF55729">
    <property type="entry name" value="Acyl-CoA N-acyltransferases (Nat)"/>
    <property type="match status" value="1"/>
</dbReference>
<organism evidence="5 6">
    <name type="scientific">Gibberella intermedia</name>
    <name type="common">Bulb rot disease fungus</name>
    <name type="synonym">Fusarium proliferatum</name>
    <dbReference type="NCBI Taxonomy" id="948311"/>
    <lineage>
        <taxon>Eukaryota</taxon>
        <taxon>Fungi</taxon>
        <taxon>Dikarya</taxon>
        <taxon>Ascomycota</taxon>
        <taxon>Pezizomycotina</taxon>
        <taxon>Sordariomycetes</taxon>
        <taxon>Hypocreomycetidae</taxon>
        <taxon>Hypocreales</taxon>
        <taxon>Nectriaceae</taxon>
        <taxon>Fusarium</taxon>
        <taxon>Fusarium fujikuroi species complex</taxon>
    </lineage>
</organism>
<comment type="caution">
    <text evidence="5">The sequence shown here is derived from an EMBL/GenBank/DDBJ whole genome shotgun (WGS) entry which is preliminary data.</text>
</comment>